<protein>
    <recommendedName>
        <fullName evidence="4">ArsR family transcriptional regulator</fullName>
    </recommendedName>
</protein>
<dbReference type="Gene3D" id="1.10.10.10">
    <property type="entry name" value="Winged helix-like DNA-binding domain superfamily/Winged helix DNA-binding domain"/>
    <property type="match status" value="1"/>
</dbReference>
<dbReference type="eggNOG" id="arCOG00394">
    <property type="taxonomic scope" value="Archaea"/>
</dbReference>
<proteinExistence type="predicted"/>
<dbReference type="Proteomes" id="UP000011599">
    <property type="component" value="Unassembled WGS sequence"/>
</dbReference>
<organism evidence="2 3">
    <name type="scientific">Natronorubrum tibetense GA33</name>
    <dbReference type="NCBI Taxonomy" id="1114856"/>
    <lineage>
        <taxon>Archaea</taxon>
        <taxon>Methanobacteriati</taxon>
        <taxon>Methanobacteriota</taxon>
        <taxon>Stenosarchaea group</taxon>
        <taxon>Halobacteria</taxon>
        <taxon>Halobacteriales</taxon>
        <taxon>Natrialbaceae</taxon>
        <taxon>Natronorubrum</taxon>
    </lineage>
</organism>
<reference evidence="2 3" key="1">
    <citation type="journal article" date="2014" name="PLoS Genet.">
        <title>Phylogenetically driven sequencing of extremely halophilic archaea reveals strategies for static and dynamic osmo-response.</title>
        <authorList>
            <person name="Becker E.A."/>
            <person name="Seitzer P.M."/>
            <person name="Tritt A."/>
            <person name="Larsen D."/>
            <person name="Krusor M."/>
            <person name="Yao A.I."/>
            <person name="Wu D."/>
            <person name="Madern D."/>
            <person name="Eisen J.A."/>
            <person name="Darling A.E."/>
            <person name="Facciotti M.T."/>
        </authorList>
    </citation>
    <scope>NUCLEOTIDE SEQUENCE [LARGE SCALE GENOMIC DNA]</scope>
    <source>
        <strain evidence="2 3">GA33</strain>
    </source>
</reference>
<dbReference type="InterPro" id="IPR036388">
    <property type="entry name" value="WH-like_DNA-bd_sf"/>
</dbReference>
<sequence>MDAHENALSVIFSQPTVRSDRYSAFRTNTNRVVHRCEGYRHATNRPYRHAGTTMSATEPDAEVDADDVDAADGDASGSLTELPPSSKLVYKVLEYEGSMTQEEIAGESRLCSRTVRYALGKLEDAELVTSRVYLEDARQSKYRITD</sequence>
<comment type="caution">
    <text evidence="2">The sequence shown here is derived from an EMBL/GenBank/DDBJ whole genome shotgun (WGS) entry which is preliminary data.</text>
</comment>
<gene>
    <name evidence="2" type="ORF">C496_14672</name>
</gene>
<feature type="region of interest" description="Disordered" evidence="1">
    <location>
        <begin position="47"/>
        <end position="82"/>
    </location>
</feature>
<dbReference type="SUPFAM" id="SSF46785">
    <property type="entry name" value="Winged helix' DNA-binding domain"/>
    <property type="match status" value="1"/>
</dbReference>
<dbReference type="EMBL" id="AOHW01000038">
    <property type="protein sequence ID" value="ELY39110.1"/>
    <property type="molecule type" value="Genomic_DNA"/>
</dbReference>
<evidence type="ECO:0000313" key="3">
    <source>
        <dbReference type="Proteomes" id="UP000011599"/>
    </source>
</evidence>
<accession>L9VPI0</accession>
<evidence type="ECO:0000313" key="2">
    <source>
        <dbReference type="EMBL" id="ELY39110.1"/>
    </source>
</evidence>
<dbReference type="PATRIC" id="fig|1114856.3.peg.3035"/>
<dbReference type="InterPro" id="IPR036390">
    <property type="entry name" value="WH_DNA-bd_sf"/>
</dbReference>
<dbReference type="AlphaFoldDB" id="L9VPI0"/>
<evidence type="ECO:0008006" key="4">
    <source>
        <dbReference type="Google" id="ProtNLM"/>
    </source>
</evidence>
<evidence type="ECO:0000256" key="1">
    <source>
        <dbReference type="SAM" id="MobiDB-lite"/>
    </source>
</evidence>
<name>L9VPI0_9EURY</name>
<feature type="compositionally biased region" description="Acidic residues" evidence="1">
    <location>
        <begin position="59"/>
        <end position="72"/>
    </location>
</feature>
<keyword evidence="3" id="KW-1185">Reference proteome</keyword>
<dbReference type="STRING" id="1114856.GCA_000383975_04645"/>